<dbReference type="InterPro" id="IPR007867">
    <property type="entry name" value="GMC_OxRtase_C"/>
</dbReference>
<feature type="domain" description="Glucose-methanol-choline oxidoreductase N-terminal" evidence="9">
    <location>
        <begin position="252"/>
        <end position="266"/>
    </location>
</feature>
<dbReference type="InterPro" id="IPR036188">
    <property type="entry name" value="FAD/NAD-bd_sf"/>
</dbReference>
<dbReference type="AlphaFoldDB" id="A0A845LY48"/>
<organism evidence="10 11">
    <name type="scientific">Maritimibacter harenae</name>
    <dbReference type="NCBI Taxonomy" id="2606218"/>
    <lineage>
        <taxon>Bacteria</taxon>
        <taxon>Pseudomonadati</taxon>
        <taxon>Pseudomonadota</taxon>
        <taxon>Alphaproteobacteria</taxon>
        <taxon>Rhodobacterales</taxon>
        <taxon>Roseobacteraceae</taxon>
        <taxon>Maritimibacter</taxon>
    </lineage>
</organism>
<proteinExistence type="inferred from homology"/>
<dbReference type="PROSITE" id="PS00623">
    <property type="entry name" value="GMC_OXRED_1"/>
    <property type="match status" value="1"/>
</dbReference>
<dbReference type="EMBL" id="WTUX01000003">
    <property type="protein sequence ID" value="MZR11692.1"/>
    <property type="molecule type" value="Genomic_DNA"/>
</dbReference>
<feature type="binding site" evidence="5">
    <location>
        <position position="87"/>
    </location>
    <ligand>
        <name>FAD</name>
        <dbReference type="ChEBI" id="CHEBI:57692"/>
    </ligand>
</feature>
<reference evidence="10 11" key="1">
    <citation type="submission" date="2019-12" db="EMBL/GenBank/DDBJ databases">
        <title>Maritimibacter sp. nov. sp. isolated from sea sand.</title>
        <authorList>
            <person name="Kim J."/>
            <person name="Jeong S.E."/>
            <person name="Jung H.S."/>
            <person name="Jeon C.O."/>
        </authorList>
    </citation>
    <scope>NUCLEOTIDE SEQUENCE [LARGE SCALE GENOMIC DNA]</scope>
    <source>
        <strain evidence="10 11">DP07</strain>
    </source>
</reference>
<evidence type="ECO:0000256" key="7">
    <source>
        <dbReference type="SAM" id="MobiDB-lite"/>
    </source>
</evidence>
<dbReference type="GO" id="GO:0050660">
    <property type="term" value="F:flavin adenine dinucleotide binding"/>
    <property type="evidence" value="ECO:0007669"/>
    <property type="project" value="InterPro"/>
</dbReference>
<name>A0A845LY48_9RHOB</name>
<evidence type="ECO:0000256" key="4">
    <source>
        <dbReference type="ARBA" id="ARBA00022827"/>
    </source>
</evidence>
<keyword evidence="11" id="KW-1185">Reference proteome</keyword>
<dbReference type="SUPFAM" id="SSF54373">
    <property type="entry name" value="FAD-linked reductases, C-terminal domain"/>
    <property type="match status" value="1"/>
</dbReference>
<feature type="domain" description="Glucose-methanol-choline oxidoreductase N-terminal" evidence="8">
    <location>
        <begin position="81"/>
        <end position="104"/>
    </location>
</feature>
<dbReference type="PIRSF" id="PIRSF000137">
    <property type="entry name" value="Alcohol_oxidase"/>
    <property type="match status" value="1"/>
</dbReference>
<comment type="cofactor">
    <cofactor evidence="1 5">
        <name>FAD</name>
        <dbReference type="ChEBI" id="CHEBI:57692"/>
    </cofactor>
</comment>
<dbReference type="Pfam" id="PF05199">
    <property type="entry name" value="GMC_oxred_C"/>
    <property type="match status" value="1"/>
</dbReference>
<protein>
    <submittedName>
        <fullName evidence="10">Choline dehydrogenase</fullName>
    </submittedName>
</protein>
<dbReference type="Pfam" id="PF00732">
    <property type="entry name" value="GMC_oxred_N"/>
    <property type="match status" value="1"/>
</dbReference>
<evidence type="ECO:0000256" key="2">
    <source>
        <dbReference type="ARBA" id="ARBA00010790"/>
    </source>
</evidence>
<evidence type="ECO:0000313" key="11">
    <source>
        <dbReference type="Proteomes" id="UP000467322"/>
    </source>
</evidence>
<dbReference type="Gene3D" id="3.50.50.60">
    <property type="entry name" value="FAD/NAD(P)-binding domain"/>
    <property type="match status" value="1"/>
</dbReference>
<evidence type="ECO:0000313" key="10">
    <source>
        <dbReference type="EMBL" id="MZR11692.1"/>
    </source>
</evidence>
<comment type="similarity">
    <text evidence="2 6">Belongs to the GMC oxidoreductase family.</text>
</comment>
<feature type="compositionally biased region" description="Basic and acidic residues" evidence="7">
    <location>
        <begin position="66"/>
        <end position="80"/>
    </location>
</feature>
<dbReference type="Gene3D" id="3.30.560.10">
    <property type="entry name" value="Glucose Oxidase, domain 3"/>
    <property type="match status" value="1"/>
</dbReference>
<accession>A0A845LY48</accession>
<keyword evidence="3 6" id="KW-0285">Flavoprotein</keyword>
<gene>
    <name evidence="10" type="ORF">GQE99_01465</name>
</gene>
<dbReference type="PROSITE" id="PS00624">
    <property type="entry name" value="GMC_OXRED_2"/>
    <property type="match status" value="1"/>
</dbReference>
<dbReference type="InterPro" id="IPR012132">
    <property type="entry name" value="GMC_OxRdtase"/>
</dbReference>
<comment type="caution">
    <text evidence="10">The sequence shown here is derived from an EMBL/GenBank/DDBJ whole genome shotgun (WGS) entry which is preliminary data.</text>
</comment>
<evidence type="ECO:0000259" key="9">
    <source>
        <dbReference type="PROSITE" id="PS00624"/>
    </source>
</evidence>
<dbReference type="PANTHER" id="PTHR11552">
    <property type="entry name" value="GLUCOSE-METHANOL-CHOLINE GMC OXIDOREDUCTASE"/>
    <property type="match status" value="1"/>
</dbReference>
<sequence>MTNYDFVILGAGTAGCVLANRLSEDPTVNVLLLEAGGSDRSLMVRVPVAWHPASETPRFGWGYESEPEKDTANRKLDQPRGRLLGGTSSINGMMYSRGNRADYDDWAAMGLAGWSYDDVLPYFCRSETNWRGEGRFHGGSGPLGVDRNPRDPMIYPKMISTARALGYDEVEDFHGPRQAGFGMPDFTVRGGARESSATAYLSPARGRRNLTIKTGAHALRVKIENGCAVSVEYLQNGTRRSTKGGEVILCGGAFNSPQLLNLSGVGHEDDLARVGVETLHHLPTVGRDLQDHPLVAAVFRAAQPLGFDAMLRLDRLATHAMRWGLTKSGPLGEAPLSVQAYLNTHSGGDRPDTQFQVSHVSFMARPWFPGWRPGAGHEFTAAAMQLRPEGRGSVTLRSSDPLDKPMIRLGLLTHEADRHAAHEMLAFIRRFFATAPLSEMIAEELMPGPRAKDLDAHLSQTIQTGMHPTSTCAMGVDPETSVVDADLRVHGIDGLRVVDASVMPRIVSGNTSAPTMMIAEKASDLILGQTPEQAIHTQETEDVT</sequence>
<dbReference type="Proteomes" id="UP000467322">
    <property type="component" value="Unassembled WGS sequence"/>
</dbReference>
<dbReference type="GO" id="GO:0016614">
    <property type="term" value="F:oxidoreductase activity, acting on CH-OH group of donors"/>
    <property type="evidence" value="ECO:0007669"/>
    <property type="project" value="InterPro"/>
</dbReference>
<evidence type="ECO:0000256" key="5">
    <source>
        <dbReference type="PIRSR" id="PIRSR000137-2"/>
    </source>
</evidence>
<feature type="region of interest" description="Disordered" evidence="7">
    <location>
        <begin position="61"/>
        <end position="82"/>
    </location>
</feature>
<dbReference type="SUPFAM" id="SSF51905">
    <property type="entry name" value="FAD/NAD(P)-binding domain"/>
    <property type="match status" value="1"/>
</dbReference>
<evidence type="ECO:0000256" key="3">
    <source>
        <dbReference type="ARBA" id="ARBA00022630"/>
    </source>
</evidence>
<dbReference type="RefSeq" id="WP_161349818.1">
    <property type="nucleotide sequence ID" value="NZ_WTUX01000003.1"/>
</dbReference>
<evidence type="ECO:0000256" key="6">
    <source>
        <dbReference type="RuleBase" id="RU003968"/>
    </source>
</evidence>
<dbReference type="InterPro" id="IPR000172">
    <property type="entry name" value="GMC_OxRdtase_N"/>
</dbReference>
<evidence type="ECO:0000259" key="8">
    <source>
        <dbReference type="PROSITE" id="PS00623"/>
    </source>
</evidence>
<keyword evidence="4 5" id="KW-0274">FAD</keyword>
<evidence type="ECO:0000256" key="1">
    <source>
        <dbReference type="ARBA" id="ARBA00001974"/>
    </source>
</evidence>
<dbReference type="PANTHER" id="PTHR11552:SF147">
    <property type="entry name" value="CHOLINE DEHYDROGENASE, MITOCHONDRIAL"/>
    <property type="match status" value="1"/>
</dbReference>